<dbReference type="Proteomes" id="UP000481037">
    <property type="component" value="Unassembled WGS sequence"/>
</dbReference>
<gene>
    <name evidence="1" type="ORF">GJ697_05595</name>
</gene>
<keyword evidence="2" id="KW-1185">Reference proteome</keyword>
<accession>A0A6L5QC64</accession>
<reference evidence="1 2" key="1">
    <citation type="submission" date="2019-11" db="EMBL/GenBank/DDBJ databases">
        <title>Novel species isolated from a subtropical stream in China.</title>
        <authorList>
            <person name="Lu H."/>
        </authorList>
    </citation>
    <scope>NUCLEOTIDE SEQUENCE [LARGE SCALE GENOMIC DNA]</scope>
    <source>
        <strain evidence="1 2">FT25W</strain>
    </source>
</reference>
<dbReference type="AlphaFoldDB" id="A0A6L5QC64"/>
<comment type="caution">
    <text evidence="1">The sequence shown here is derived from an EMBL/GenBank/DDBJ whole genome shotgun (WGS) entry which is preliminary data.</text>
</comment>
<dbReference type="EMBL" id="WKJM01000003">
    <property type="protein sequence ID" value="MRX07305.1"/>
    <property type="molecule type" value="Genomic_DNA"/>
</dbReference>
<protein>
    <submittedName>
        <fullName evidence="1">Uncharacterized protein</fullName>
    </submittedName>
</protein>
<name>A0A6L5QC64_9BURK</name>
<proteinExistence type="predicted"/>
<organism evidence="1 2">
    <name type="scientific">Duganella alba</name>
    <dbReference type="NCBI Taxonomy" id="2666081"/>
    <lineage>
        <taxon>Bacteria</taxon>
        <taxon>Pseudomonadati</taxon>
        <taxon>Pseudomonadota</taxon>
        <taxon>Betaproteobacteria</taxon>
        <taxon>Burkholderiales</taxon>
        <taxon>Oxalobacteraceae</taxon>
        <taxon>Telluria group</taxon>
        <taxon>Duganella</taxon>
    </lineage>
</organism>
<evidence type="ECO:0000313" key="1">
    <source>
        <dbReference type="EMBL" id="MRX07305.1"/>
    </source>
</evidence>
<evidence type="ECO:0000313" key="2">
    <source>
        <dbReference type="Proteomes" id="UP000481037"/>
    </source>
</evidence>
<sequence>MEIINLSDKLKSMMAGIKVKMDAWPPMAEGESLLNHTVIFTYANIECNCIDVSYGLVTLSSLPSPETRQVYRLVNCLDVADKKSLGVDFSYTESTTATKSVTVTEGSSVTLKADTGIKMDVVSAGVGLSETKTLNLQKVDSNVSLKQESKVERYDLSYELAPQTAIEVAISKELQEYRQAFGGKILIDGDILVTVRRNSDGQMSGRFAPAGRISAYLPAEKRLLEVQGEFEHIKGTRTTRSARSFPVSKQPDLCAGEQAAAGHAALLAALWQAPEPAFGRASVRLANIRCNAGIYYADFDIETPGCDSSAASGFDVVLVIERDGGQHTQRTSIEGWEAGESVPGGFRISRSGNYGEGEVVDIINIQQPDFNCFDKER</sequence>
<dbReference type="RefSeq" id="WP_154361958.1">
    <property type="nucleotide sequence ID" value="NZ_WKJM01000003.1"/>
</dbReference>